<evidence type="ECO:0000313" key="12">
    <source>
        <dbReference type="Proteomes" id="UP001054252"/>
    </source>
</evidence>
<keyword evidence="4 9" id="KW-0863">Zinc-finger</keyword>
<comment type="similarity">
    <text evidence="7">Belongs to the archaeal rpoM/eukaryotic RPA12/RPB9/RPC11 RNA polymerase family.</text>
</comment>
<dbReference type="PANTHER" id="PTHR11239">
    <property type="entry name" value="DNA-DIRECTED RNA POLYMERASE"/>
    <property type="match status" value="1"/>
</dbReference>
<accession>A0AAV5HMU1</accession>
<dbReference type="PANTHER" id="PTHR11239:SF14">
    <property type="entry name" value="DNA-DIRECTED RNA POLYMERASE I SUBUNIT RPA12"/>
    <property type="match status" value="1"/>
</dbReference>
<dbReference type="InterPro" id="IPR034004">
    <property type="entry name" value="Zn_ribbon_RPA12_C"/>
</dbReference>
<dbReference type="AlphaFoldDB" id="A0AAV5HMU1"/>
<dbReference type="Gene3D" id="2.20.25.10">
    <property type="match status" value="1"/>
</dbReference>
<feature type="binding site" evidence="8">
    <location>
        <position position="32"/>
    </location>
    <ligand>
        <name>Zn(2+)</name>
        <dbReference type="ChEBI" id="CHEBI:29105"/>
        <label>1</label>
    </ligand>
</feature>
<evidence type="ECO:0000256" key="9">
    <source>
        <dbReference type="PIRSR" id="PIRSR005586-2"/>
    </source>
</evidence>
<dbReference type="PROSITE" id="PS51133">
    <property type="entry name" value="ZF_TFIIS_2"/>
    <property type="match status" value="1"/>
</dbReference>
<evidence type="ECO:0000256" key="1">
    <source>
        <dbReference type="ARBA" id="ARBA00004604"/>
    </source>
</evidence>
<name>A0AAV5HMU1_9ROSI</name>
<feature type="binding site" evidence="8">
    <location>
        <position position="113"/>
    </location>
    <ligand>
        <name>Zn(2+)</name>
        <dbReference type="ChEBI" id="CHEBI:29105"/>
        <label>2</label>
    </ligand>
</feature>
<evidence type="ECO:0000256" key="6">
    <source>
        <dbReference type="ARBA" id="ARBA00023242"/>
    </source>
</evidence>
<feature type="binding site" evidence="8">
    <location>
        <position position="29"/>
    </location>
    <ligand>
        <name>Zn(2+)</name>
        <dbReference type="ChEBI" id="CHEBI:29105"/>
        <label>1</label>
    </ligand>
</feature>
<evidence type="ECO:0000256" key="3">
    <source>
        <dbReference type="ARBA" id="ARBA00022723"/>
    </source>
</evidence>
<evidence type="ECO:0000256" key="4">
    <source>
        <dbReference type="ARBA" id="ARBA00022771"/>
    </source>
</evidence>
<dbReference type="InterPro" id="IPR012164">
    <property type="entry name" value="Rpa12/Rpb9/Rpc10/TFS"/>
</dbReference>
<dbReference type="SMART" id="SM00440">
    <property type="entry name" value="ZnF_C2C2"/>
    <property type="match status" value="1"/>
</dbReference>
<keyword evidence="7" id="KW-0804">Transcription</keyword>
<evidence type="ECO:0000256" key="2">
    <source>
        <dbReference type="ARBA" id="ARBA00022478"/>
    </source>
</evidence>
<dbReference type="SUPFAM" id="SSF57783">
    <property type="entry name" value="Zinc beta-ribbon"/>
    <property type="match status" value="1"/>
</dbReference>
<evidence type="ECO:0000256" key="5">
    <source>
        <dbReference type="ARBA" id="ARBA00022833"/>
    </source>
</evidence>
<dbReference type="GO" id="GO:0003676">
    <property type="term" value="F:nucleic acid binding"/>
    <property type="evidence" value="ECO:0007669"/>
    <property type="project" value="InterPro"/>
</dbReference>
<comment type="subcellular location">
    <subcellularLocation>
        <location evidence="1">Nucleus</location>
        <location evidence="1">Nucleolus</location>
    </subcellularLocation>
</comment>
<feature type="domain" description="TFIIS-type" evidence="10">
    <location>
        <begin position="78"/>
        <end position="118"/>
    </location>
</feature>
<feature type="binding site" evidence="8">
    <location>
        <position position="12"/>
    </location>
    <ligand>
        <name>Zn(2+)</name>
        <dbReference type="ChEBI" id="CHEBI:29105"/>
        <label>1</label>
    </ligand>
</feature>
<protein>
    <recommendedName>
        <fullName evidence="7">DNA-directed RNA polymerase subunit</fullName>
    </recommendedName>
</protein>
<feature type="binding site" evidence="8">
    <location>
        <position position="15"/>
    </location>
    <ligand>
        <name>Zn(2+)</name>
        <dbReference type="ChEBI" id="CHEBI:29105"/>
        <label>1</label>
    </ligand>
</feature>
<dbReference type="InterPro" id="IPR001222">
    <property type="entry name" value="Znf_TFIIS"/>
</dbReference>
<feature type="binding site" evidence="8">
    <location>
        <position position="85"/>
    </location>
    <ligand>
        <name>Zn(2+)</name>
        <dbReference type="ChEBI" id="CHEBI:29105"/>
        <label>2</label>
    </ligand>
</feature>
<dbReference type="GO" id="GO:0003899">
    <property type="term" value="F:DNA-directed RNA polymerase activity"/>
    <property type="evidence" value="ECO:0007669"/>
    <property type="project" value="InterPro"/>
</dbReference>
<dbReference type="GO" id="GO:0006363">
    <property type="term" value="P:termination of RNA polymerase I transcription"/>
    <property type="evidence" value="ECO:0007669"/>
    <property type="project" value="TreeGrafter"/>
</dbReference>
<dbReference type="EMBL" id="BPVZ01000004">
    <property type="protein sequence ID" value="GKU90127.1"/>
    <property type="molecule type" value="Genomic_DNA"/>
</dbReference>
<dbReference type="PIRSF" id="PIRSF005586">
    <property type="entry name" value="RNApol_RpoM"/>
    <property type="match status" value="1"/>
</dbReference>
<keyword evidence="12" id="KW-1185">Reference proteome</keyword>
<feature type="binding site" evidence="8">
    <location>
        <position position="110"/>
    </location>
    <ligand>
        <name>Zn(2+)</name>
        <dbReference type="ChEBI" id="CHEBI:29105"/>
        <label>2</label>
    </ligand>
</feature>
<dbReference type="CDD" id="cd10507">
    <property type="entry name" value="Zn-ribbon_RPA12"/>
    <property type="match status" value="1"/>
</dbReference>
<dbReference type="Pfam" id="PF01096">
    <property type="entry name" value="Zn_ribbon_TFIIS"/>
    <property type="match status" value="1"/>
</dbReference>
<keyword evidence="2 7" id="KW-0240">DNA-directed RNA polymerase</keyword>
<comment type="caution">
    <text evidence="11">The sequence shown here is derived from an EMBL/GenBank/DDBJ whole genome shotgun (WGS) entry which is preliminary data.</text>
</comment>
<gene>
    <name evidence="11" type="ORF">SLEP1_g4167</name>
</gene>
<keyword evidence="3 8" id="KW-0479">Metal-binding</keyword>
<dbReference type="Proteomes" id="UP001054252">
    <property type="component" value="Unassembled WGS sequence"/>
</dbReference>
<feature type="binding site" evidence="8">
    <location>
        <position position="82"/>
    </location>
    <ligand>
        <name>Zn(2+)</name>
        <dbReference type="ChEBI" id="CHEBI:29105"/>
        <label>2</label>
    </ligand>
</feature>
<keyword evidence="6 7" id="KW-0539">Nucleus</keyword>
<organism evidence="11 12">
    <name type="scientific">Rubroshorea leprosula</name>
    <dbReference type="NCBI Taxonomy" id="152421"/>
    <lineage>
        <taxon>Eukaryota</taxon>
        <taxon>Viridiplantae</taxon>
        <taxon>Streptophyta</taxon>
        <taxon>Embryophyta</taxon>
        <taxon>Tracheophyta</taxon>
        <taxon>Spermatophyta</taxon>
        <taxon>Magnoliopsida</taxon>
        <taxon>eudicotyledons</taxon>
        <taxon>Gunneridae</taxon>
        <taxon>Pentapetalae</taxon>
        <taxon>rosids</taxon>
        <taxon>malvids</taxon>
        <taxon>Malvales</taxon>
        <taxon>Dipterocarpaceae</taxon>
        <taxon>Rubroshorea</taxon>
    </lineage>
</organism>
<evidence type="ECO:0000259" key="10">
    <source>
        <dbReference type="PROSITE" id="PS51133"/>
    </source>
</evidence>
<feature type="zinc finger region" description="C4-type" evidence="9">
    <location>
        <begin position="12"/>
        <end position="32"/>
    </location>
</feature>
<dbReference type="GO" id="GO:0008270">
    <property type="term" value="F:zinc ion binding"/>
    <property type="evidence" value="ECO:0007669"/>
    <property type="project" value="UniProtKB-KW"/>
</dbReference>
<comment type="function">
    <text evidence="7">DNA-dependent RNA polymerase catalyzes the transcription of DNA into RNA using the four ribonucleoside triphosphates as substrates.</text>
</comment>
<proteinExistence type="inferred from homology"/>
<keyword evidence="5 8" id="KW-0862">Zinc</keyword>
<evidence type="ECO:0000256" key="8">
    <source>
        <dbReference type="PIRSR" id="PIRSR005586-1"/>
    </source>
</evidence>
<dbReference type="GO" id="GO:0005736">
    <property type="term" value="C:RNA polymerase I complex"/>
    <property type="evidence" value="ECO:0007669"/>
    <property type="project" value="TreeGrafter"/>
</dbReference>
<sequence length="120" mass="13737">MAYARARDFLFCEICGTTLYLVSTKHAECPLCKSRKNAKEILGKEISYRITTQDIKRELGIKLFDEETDTGKSGARMIKKACDKCGNPELEYTTRQMRSADEGQTVFYHCPKCNHQSQEN</sequence>
<reference evidence="11 12" key="1">
    <citation type="journal article" date="2021" name="Commun. Biol.">
        <title>The genome of Shorea leprosula (Dipterocarpaceae) highlights the ecological relevance of drought in aseasonal tropical rainforests.</title>
        <authorList>
            <person name="Ng K.K.S."/>
            <person name="Kobayashi M.J."/>
            <person name="Fawcett J.A."/>
            <person name="Hatakeyama M."/>
            <person name="Paape T."/>
            <person name="Ng C.H."/>
            <person name="Ang C.C."/>
            <person name="Tnah L.H."/>
            <person name="Lee C.T."/>
            <person name="Nishiyama T."/>
            <person name="Sese J."/>
            <person name="O'Brien M.J."/>
            <person name="Copetti D."/>
            <person name="Mohd Noor M.I."/>
            <person name="Ong R.C."/>
            <person name="Putra M."/>
            <person name="Sireger I.Z."/>
            <person name="Indrioko S."/>
            <person name="Kosugi Y."/>
            <person name="Izuno A."/>
            <person name="Isagi Y."/>
            <person name="Lee S.L."/>
            <person name="Shimizu K.K."/>
        </authorList>
    </citation>
    <scope>NUCLEOTIDE SEQUENCE [LARGE SCALE GENOMIC DNA]</scope>
    <source>
        <strain evidence="11">214</strain>
    </source>
</reference>
<evidence type="ECO:0000256" key="7">
    <source>
        <dbReference type="PIRNR" id="PIRNR005586"/>
    </source>
</evidence>
<evidence type="ECO:0000313" key="11">
    <source>
        <dbReference type="EMBL" id="GKU90127.1"/>
    </source>
</evidence>